<comment type="caution">
    <text evidence="1">The sequence shown here is derived from an EMBL/GenBank/DDBJ whole genome shotgun (WGS) entry which is preliminary data.</text>
</comment>
<reference evidence="1" key="1">
    <citation type="submission" date="2020-06" db="EMBL/GenBank/DDBJ databases">
        <title>A novel thermopfilic bacterium from Erzurum, Turkey.</title>
        <authorList>
            <person name="Adiguzel A."/>
            <person name="Ay H."/>
            <person name="Baltaci M.O."/>
        </authorList>
    </citation>
    <scope>NUCLEOTIDE SEQUENCE</scope>
    <source>
        <strain evidence="1">P2</strain>
    </source>
</reference>
<dbReference type="EMBL" id="JABTTE010000003">
    <property type="protein sequence ID" value="NSL50853.1"/>
    <property type="molecule type" value="Genomic_DNA"/>
</dbReference>
<protein>
    <submittedName>
        <fullName evidence="1">Uncharacterized protein</fullName>
    </submittedName>
</protein>
<accession>A0A8J8GED0</accession>
<dbReference type="Proteomes" id="UP000625804">
    <property type="component" value="Unassembled WGS sequence"/>
</dbReference>
<evidence type="ECO:0000313" key="1">
    <source>
        <dbReference type="EMBL" id="NSL50853.1"/>
    </source>
</evidence>
<keyword evidence="2" id="KW-1185">Reference proteome</keyword>
<gene>
    <name evidence="1" type="ORF">HR057_03620</name>
</gene>
<organism evidence="1 2">
    <name type="scientific">Calidifontibacillus erzurumensis</name>
    <dbReference type="NCBI Taxonomy" id="2741433"/>
    <lineage>
        <taxon>Bacteria</taxon>
        <taxon>Bacillati</taxon>
        <taxon>Bacillota</taxon>
        <taxon>Bacilli</taxon>
        <taxon>Bacillales</taxon>
        <taxon>Bacillaceae</taxon>
        <taxon>Calidifontibacillus/Schinkia group</taxon>
        <taxon>Calidifontibacillus</taxon>
    </lineage>
</organism>
<dbReference type="AlphaFoldDB" id="A0A8J8GED0"/>
<evidence type="ECO:0000313" key="2">
    <source>
        <dbReference type="Proteomes" id="UP000625804"/>
    </source>
</evidence>
<dbReference type="RefSeq" id="WP_173730060.1">
    <property type="nucleotide sequence ID" value="NZ_JABTTE010000003.1"/>
</dbReference>
<proteinExistence type="predicted"/>
<name>A0A8J8GED0_9BACI</name>
<sequence length="64" mass="7675">MPEQQRVQLNLRVTKETIQKLDEIVEYYQKNTKFGRVYKGDVLVDIIDKAHASMLKQSRFNKQY</sequence>